<dbReference type="InterPro" id="IPR013783">
    <property type="entry name" value="Ig-like_fold"/>
</dbReference>
<dbReference type="InterPro" id="IPR036179">
    <property type="entry name" value="Ig-like_dom_sf"/>
</dbReference>
<dbReference type="InterPro" id="IPR003598">
    <property type="entry name" value="Ig_sub2"/>
</dbReference>
<feature type="domain" description="Ig-like" evidence="8">
    <location>
        <begin position="27"/>
        <end position="96"/>
    </location>
</feature>
<dbReference type="Gene3D" id="2.60.40.10">
    <property type="entry name" value="Immunoglobulins"/>
    <property type="match status" value="6"/>
</dbReference>
<sequence length="835" mass="92155">MTVSFTVLLCLGLTLGHGTPVLGGTLPKPILSVQPESVVAEQTTVTFLCEGTKGAQEYRLYRNGYFRNKEIPLNPNKAEFSISKIAPQDAGRYNCQYWTHDGWSQHSDALELVVTGVYSKPRLSAHPSPVVTEGGKVSLQCVSRQPYHKLIMTKEGTKKRYWILDSDQSTQKYQDLFPVGPVTSSQRWTFRCYSFDSNSPRVWSKPSDPLELLFSGTLHKPTIKTEPGPVVALGSPMNISCQGTLDAEMCFLHKEGSQQTWGTQTPKEPGNKSTFSIPSVSEDSGGQYRCYCYSSAGWSEPSDTLELVVTGIYDSKLSLSARSSPVVTSGGNMTLQCVSRVFYHKFILTKEDQKFSSSLNSQYIHSVRQYQALFSIDHVTADHRGTFRCYGYYNQTPQLWSAPSEPLEIHISGLSKKPSLLSHQGHFLEPGESLTLQCCSDINYDRFALYKVGEDIFTKQYGQRTQVGLTLANFSLGYVSSFTAGQYRCYGAHNLSSEWSASSDPLDIMITGQLYTSPSLSVKPNSTVQSGDNVSLLCQSAYTTDTFILSKEGAAHQTQRMKSKFQDGEFQAEFSMSAVTSTLSGTYRCYRSQDSSPYLLSHASAPVELSVSGPTGSSSPPPSRPLPTVGLEMYLKALIGVSVAFLLLLSILIFLLLRRRRQGKFRKDAQKETELQLPAGAAETVTRDRGLQKRSNPAAATQEEILYASVEDMKPEDGVNLDSLRPPEEQPQQQTYAQVKDSMLRRAEAVLASVMSREVPETKEEQAEEGRETHTQAAESEDPQDVVYAQLCSRSLNQGTAAPPRSQAAEAPEEPTVYAALAVTRPGPVPNKEEQ</sequence>
<evidence type="ECO:0000256" key="7">
    <source>
        <dbReference type="SAM" id="SignalP"/>
    </source>
</evidence>
<dbReference type="CDD" id="cd16843">
    <property type="entry name" value="IgC2_D1_D2_LILR_KIR_like"/>
    <property type="match status" value="1"/>
</dbReference>
<dbReference type="PANTHER" id="PTHR11738:SF183">
    <property type="entry name" value="LEUKOCYTE IMMUNOGLOBULIN-LIKE RECEPTOR, SUBFAMILY A (WITH TM DOMAIN), MEMBER 5"/>
    <property type="match status" value="1"/>
</dbReference>
<dbReference type="InterPro" id="IPR007110">
    <property type="entry name" value="Ig-like_dom"/>
</dbReference>
<reference evidence="10 11" key="3">
    <citation type="submission" date="2025-04" db="UniProtKB">
        <authorList>
            <consortium name="RefSeq"/>
        </authorList>
    </citation>
    <scope>IDENTIFICATION</scope>
    <source>
        <strain evidence="10 11">17A/GY</strain>
        <tissue evidence="10 11">Liver</tissue>
    </source>
</reference>
<dbReference type="Proteomes" id="UP001108280">
    <property type="component" value="Chromosome 9"/>
</dbReference>
<feature type="region of interest" description="Disordered" evidence="5">
    <location>
        <begin position="676"/>
        <end position="736"/>
    </location>
</feature>
<proteinExistence type="predicted"/>
<dbReference type="GO" id="GO:0005886">
    <property type="term" value="C:plasma membrane"/>
    <property type="evidence" value="ECO:0007669"/>
    <property type="project" value="UniProtKB-SubCell"/>
</dbReference>
<dbReference type="RefSeq" id="XP_035305043.1">
    <property type="nucleotide sequence ID" value="XM_035449152.1"/>
</dbReference>
<evidence type="ECO:0000313" key="10">
    <source>
        <dbReference type="RefSeq" id="XP_035305043.1"/>
    </source>
</evidence>
<feature type="domain" description="Ig-like" evidence="8">
    <location>
        <begin position="221"/>
        <end position="306"/>
    </location>
</feature>
<keyword evidence="6" id="KW-0812">Transmembrane</keyword>
<evidence type="ECO:0000313" key="11">
    <source>
        <dbReference type="RefSeq" id="XP_035305335.1"/>
    </source>
</evidence>
<feature type="signal peptide" evidence="7">
    <location>
        <begin position="1"/>
        <end position="18"/>
    </location>
</feature>
<evidence type="ECO:0000256" key="1">
    <source>
        <dbReference type="ARBA" id="ARBA00022729"/>
    </source>
</evidence>
<dbReference type="SMART" id="SM00408">
    <property type="entry name" value="IGc2"/>
    <property type="match status" value="4"/>
</dbReference>
<protein>
    <submittedName>
        <fullName evidence="10 11">Leukocyte immunoglobulin-like receptor subfamily B member 3</fullName>
    </submittedName>
</protein>
<feature type="domain" description="Ig-like" evidence="8">
    <location>
        <begin position="518"/>
        <end position="612"/>
    </location>
</feature>
<dbReference type="InterPro" id="IPR003599">
    <property type="entry name" value="Ig_sub"/>
</dbReference>
<evidence type="ECO:0000256" key="6">
    <source>
        <dbReference type="SAM" id="Phobius"/>
    </source>
</evidence>
<reference evidence="9" key="1">
    <citation type="journal article" date="2018" name="Biotechnol. Bioeng.">
        <title>A reference genome of the Chinese hamster based on a hybrid assembly strategy.</title>
        <authorList>
            <person name="Rupp O."/>
            <person name="MacDonald M.L."/>
            <person name="Li S."/>
            <person name="Dhiman H."/>
            <person name="Polson S."/>
            <person name="Griep S."/>
            <person name="Heffner K."/>
            <person name="Hernandez I."/>
            <person name="Brinkrolf K."/>
            <person name="Jadhav V."/>
            <person name="Samoudi M."/>
            <person name="Hao H."/>
            <person name="Kingham B."/>
            <person name="Goesmann A."/>
            <person name="Betenbaugh M.J."/>
            <person name="Lewis N.E."/>
            <person name="Borth N."/>
            <person name="Lee K.H."/>
        </authorList>
    </citation>
    <scope>NUCLEOTIDE SEQUENCE [LARGE SCALE GENOMIC DNA]</scope>
    <source>
        <strain evidence="9">17A/GY</strain>
    </source>
</reference>
<organism evidence="9 11">
    <name type="scientific">Cricetulus griseus</name>
    <name type="common">Chinese hamster</name>
    <name type="synonym">Cricetulus barabensis griseus</name>
    <dbReference type="NCBI Taxonomy" id="10029"/>
    <lineage>
        <taxon>Eukaryota</taxon>
        <taxon>Metazoa</taxon>
        <taxon>Chordata</taxon>
        <taxon>Craniata</taxon>
        <taxon>Vertebrata</taxon>
        <taxon>Euteleostomi</taxon>
        <taxon>Mammalia</taxon>
        <taxon>Eutheria</taxon>
        <taxon>Euarchontoglires</taxon>
        <taxon>Glires</taxon>
        <taxon>Rodentia</taxon>
        <taxon>Myomorpha</taxon>
        <taxon>Muroidea</taxon>
        <taxon>Cricetidae</taxon>
        <taxon>Cricetinae</taxon>
        <taxon>Cricetulus</taxon>
    </lineage>
</organism>
<dbReference type="InterPro" id="IPR050412">
    <property type="entry name" value="Ig-like_Receptors_ImmuneReg"/>
</dbReference>
<dbReference type="RefSeq" id="XP_035305335.1">
    <property type="nucleotide sequence ID" value="XM_035449444.1"/>
</dbReference>
<evidence type="ECO:0000256" key="4">
    <source>
        <dbReference type="ARBA" id="ARBA00023319"/>
    </source>
</evidence>
<dbReference type="Pfam" id="PF13895">
    <property type="entry name" value="Ig_2"/>
    <property type="match status" value="2"/>
</dbReference>
<keyword evidence="2" id="KW-1015">Disulfide bond</keyword>
<evidence type="ECO:0000256" key="5">
    <source>
        <dbReference type="SAM" id="MobiDB-lite"/>
    </source>
</evidence>
<dbReference type="GO" id="GO:0019221">
    <property type="term" value="P:cytokine-mediated signaling pathway"/>
    <property type="evidence" value="ECO:0007669"/>
    <property type="project" value="TreeGrafter"/>
</dbReference>
<feature type="region of interest" description="Disordered" evidence="5">
    <location>
        <begin position="756"/>
        <end position="785"/>
    </location>
</feature>
<keyword evidence="4" id="KW-0393">Immunoglobulin domain</keyword>
<feature type="chain" id="PRO_5044698705" evidence="7">
    <location>
        <begin position="19"/>
        <end position="835"/>
    </location>
</feature>
<evidence type="ECO:0000256" key="3">
    <source>
        <dbReference type="ARBA" id="ARBA00023180"/>
    </source>
</evidence>
<feature type="transmembrane region" description="Helical" evidence="6">
    <location>
        <begin position="633"/>
        <end position="657"/>
    </location>
</feature>
<dbReference type="SUPFAM" id="SSF48726">
    <property type="entry name" value="Immunoglobulin"/>
    <property type="match status" value="6"/>
</dbReference>
<reference evidence="9" key="2">
    <citation type="journal article" date="2020" name="Biotechnol. Bioeng.">
        <title>Chromosome-scale scaffolds for the Chinese hamster reference genome assembly to facilitate the study of the CHO epigenome.</title>
        <authorList>
            <person name="Hilliard W."/>
            <person name="MacDonald M."/>
            <person name="Lee K.H."/>
        </authorList>
    </citation>
    <scope>NUCLEOTIDE SEQUENCE [LARGE SCALE GENOMIC DNA]</scope>
    <source>
        <strain evidence="9">17A/GY</strain>
    </source>
</reference>
<dbReference type="GeneID" id="100757768"/>
<dbReference type="OrthoDB" id="9427497at2759"/>
<dbReference type="AlphaFoldDB" id="A0A9J7H7I3"/>
<dbReference type="GO" id="GO:0032396">
    <property type="term" value="F:inhibitory MHC class I receptor activity"/>
    <property type="evidence" value="ECO:0007669"/>
    <property type="project" value="TreeGrafter"/>
</dbReference>
<dbReference type="PANTHER" id="PTHR11738">
    <property type="entry name" value="MHC CLASS I NK CELL RECEPTOR"/>
    <property type="match status" value="1"/>
</dbReference>
<feature type="compositionally biased region" description="Basic and acidic residues" evidence="5">
    <location>
        <begin position="758"/>
        <end position="774"/>
    </location>
</feature>
<keyword evidence="1 7" id="KW-0732">Signal</keyword>
<evidence type="ECO:0000256" key="2">
    <source>
        <dbReference type="ARBA" id="ARBA00023157"/>
    </source>
</evidence>
<dbReference type="GO" id="GO:0002764">
    <property type="term" value="P:immune response-regulating signaling pathway"/>
    <property type="evidence" value="ECO:0007669"/>
    <property type="project" value="TreeGrafter"/>
</dbReference>
<name>A0A9J7H7I3_CRIGR</name>
<keyword evidence="3" id="KW-0325">Glycoprotein</keyword>
<keyword evidence="6" id="KW-0472">Membrane</keyword>
<dbReference type="KEGG" id="cge:113837317"/>
<accession>A0A9J7H7I3</accession>
<keyword evidence="9" id="KW-1185">Reference proteome</keyword>
<evidence type="ECO:0000313" key="9">
    <source>
        <dbReference type="Proteomes" id="UP001108280"/>
    </source>
</evidence>
<evidence type="ECO:0000259" key="8">
    <source>
        <dbReference type="PROSITE" id="PS50835"/>
    </source>
</evidence>
<dbReference type="SMART" id="SM00409">
    <property type="entry name" value="IG"/>
    <property type="match status" value="5"/>
</dbReference>
<dbReference type="PROSITE" id="PS50835">
    <property type="entry name" value="IG_LIKE"/>
    <property type="match status" value="3"/>
</dbReference>
<keyword evidence="6" id="KW-1133">Transmembrane helix</keyword>
<dbReference type="FunFam" id="2.60.40.10:FF:000049">
    <property type="entry name" value="Leukocyte immunoglobulin-like receptor subfamily B member 1"/>
    <property type="match status" value="6"/>
</dbReference>
<feature type="region of interest" description="Disordered" evidence="5">
    <location>
        <begin position="797"/>
        <end position="835"/>
    </location>
</feature>
<gene>
    <name evidence="11" type="primary">LOC100757768</name>
    <name evidence="10" type="synonym">LOC113837317</name>
</gene>
<dbReference type="Pfam" id="PF13927">
    <property type="entry name" value="Ig_3"/>
    <property type="match status" value="1"/>
</dbReference>